<keyword evidence="6 7" id="KW-0472">Membrane</keyword>
<evidence type="ECO:0000313" key="10">
    <source>
        <dbReference type="Proteomes" id="UP000070134"/>
    </source>
</evidence>
<feature type="domain" description="YetF C-terminal" evidence="8">
    <location>
        <begin position="92"/>
        <end position="158"/>
    </location>
</feature>
<evidence type="ECO:0000256" key="3">
    <source>
        <dbReference type="ARBA" id="ARBA00022475"/>
    </source>
</evidence>
<gene>
    <name evidence="9" type="ORF">SA2016_2920</name>
</gene>
<sequence length="182" mass="19351">MLRELSLTPVEALEVVASTTLIYWAFIILVRILGQGPLARVSSYGLASAVAAGSVVGRAALGYTPDVAGGAVALVTLFLMHAIAGQIQRRTRPRRVLDSPPLLLMAGPEVLHGNLRRSHLVEGDLWPRLRLAGIADPADVACVVLEPTGEISVLRRGAALDRRAFQDVRGAERLDSLFGADG</sequence>
<name>A0A127A4L9_9MICC</name>
<dbReference type="Gene3D" id="3.30.240.20">
    <property type="entry name" value="bsu07140 like domains"/>
    <property type="match status" value="1"/>
</dbReference>
<dbReference type="KEGG" id="satk:SA2016_2920"/>
<dbReference type="PANTHER" id="PTHR34582:SF6">
    <property type="entry name" value="UPF0702 TRANSMEMBRANE PROTEIN YCAP"/>
    <property type="match status" value="1"/>
</dbReference>
<dbReference type="RefSeq" id="WP_066499326.1">
    <property type="nucleotide sequence ID" value="NZ_BJMO01000086.1"/>
</dbReference>
<keyword evidence="5 7" id="KW-1133">Transmembrane helix</keyword>
<evidence type="ECO:0000313" key="9">
    <source>
        <dbReference type="EMBL" id="AMM33585.1"/>
    </source>
</evidence>
<feature type="transmembrane region" description="Helical" evidence="7">
    <location>
        <begin position="41"/>
        <end position="61"/>
    </location>
</feature>
<dbReference type="GO" id="GO:0005886">
    <property type="term" value="C:plasma membrane"/>
    <property type="evidence" value="ECO:0007669"/>
    <property type="project" value="UniProtKB-SubCell"/>
</dbReference>
<proteinExistence type="inferred from homology"/>
<comment type="subcellular location">
    <subcellularLocation>
        <location evidence="1">Cell membrane</location>
        <topology evidence="1">Multi-pass membrane protein</topology>
    </subcellularLocation>
</comment>
<evidence type="ECO:0000256" key="5">
    <source>
        <dbReference type="ARBA" id="ARBA00022989"/>
    </source>
</evidence>
<evidence type="ECO:0000256" key="7">
    <source>
        <dbReference type="SAM" id="Phobius"/>
    </source>
</evidence>
<dbReference type="PANTHER" id="PTHR34582">
    <property type="entry name" value="UPF0702 TRANSMEMBRANE PROTEIN YCAP"/>
    <property type="match status" value="1"/>
</dbReference>
<dbReference type="EMBL" id="CP014518">
    <property type="protein sequence ID" value="AMM33585.1"/>
    <property type="molecule type" value="Genomic_DNA"/>
</dbReference>
<keyword evidence="3" id="KW-1003">Cell membrane</keyword>
<dbReference type="InterPro" id="IPR023090">
    <property type="entry name" value="UPF0702_alpha/beta_dom_sf"/>
</dbReference>
<dbReference type="AlphaFoldDB" id="A0A127A4L9"/>
<feature type="transmembrane region" description="Helical" evidence="7">
    <location>
        <begin position="12"/>
        <end position="34"/>
    </location>
</feature>
<evidence type="ECO:0000256" key="2">
    <source>
        <dbReference type="ARBA" id="ARBA00006448"/>
    </source>
</evidence>
<evidence type="ECO:0000259" key="8">
    <source>
        <dbReference type="Pfam" id="PF04239"/>
    </source>
</evidence>
<evidence type="ECO:0000256" key="1">
    <source>
        <dbReference type="ARBA" id="ARBA00004651"/>
    </source>
</evidence>
<dbReference type="Pfam" id="PF04239">
    <property type="entry name" value="DUF421"/>
    <property type="match status" value="1"/>
</dbReference>
<dbReference type="STRING" id="37927.SA2016_2920"/>
<protein>
    <recommendedName>
        <fullName evidence="8">YetF C-terminal domain-containing protein</fullName>
    </recommendedName>
</protein>
<evidence type="ECO:0000256" key="6">
    <source>
        <dbReference type="ARBA" id="ARBA00023136"/>
    </source>
</evidence>
<keyword evidence="10" id="KW-1185">Reference proteome</keyword>
<organism evidence="9 10">
    <name type="scientific">Sinomonas atrocyanea</name>
    <dbReference type="NCBI Taxonomy" id="37927"/>
    <lineage>
        <taxon>Bacteria</taxon>
        <taxon>Bacillati</taxon>
        <taxon>Actinomycetota</taxon>
        <taxon>Actinomycetes</taxon>
        <taxon>Micrococcales</taxon>
        <taxon>Micrococcaceae</taxon>
        <taxon>Sinomonas</taxon>
    </lineage>
</organism>
<keyword evidence="4 7" id="KW-0812">Transmembrane</keyword>
<dbReference type="Proteomes" id="UP000070134">
    <property type="component" value="Chromosome"/>
</dbReference>
<reference evidence="9 10" key="1">
    <citation type="submission" date="2016-02" db="EMBL/GenBank/DDBJ databases">
        <title>Complete genome of Sinomonas atrocyanea KCTC 3377.</title>
        <authorList>
            <person name="Kim K.M."/>
        </authorList>
    </citation>
    <scope>NUCLEOTIDE SEQUENCE [LARGE SCALE GENOMIC DNA]</scope>
    <source>
        <strain evidence="9 10">KCTC 3377</strain>
    </source>
</reference>
<accession>A0A127A4L9</accession>
<dbReference type="OrthoDB" id="3266405at2"/>
<comment type="similarity">
    <text evidence="2">Belongs to the UPF0702 family.</text>
</comment>
<evidence type="ECO:0000256" key="4">
    <source>
        <dbReference type="ARBA" id="ARBA00022692"/>
    </source>
</evidence>
<dbReference type="InterPro" id="IPR007353">
    <property type="entry name" value="DUF421"/>
</dbReference>
<feature type="transmembrane region" description="Helical" evidence="7">
    <location>
        <begin position="67"/>
        <end position="85"/>
    </location>
</feature>